<evidence type="ECO:0000256" key="1">
    <source>
        <dbReference type="SAM" id="MobiDB-lite"/>
    </source>
</evidence>
<name>A0A3M3EKT0_9PSED</name>
<feature type="region of interest" description="Disordered" evidence="1">
    <location>
        <begin position="1"/>
        <end position="25"/>
    </location>
</feature>
<keyword evidence="3" id="KW-1185">Reference proteome</keyword>
<sequence>MAATGGTTSSRFAGSGGGGLQGGSRVDTGGDGLLQFFYRWRGLGSGLREVSGRVRGVGAPLGVSAQVEGAAIGQLQGDGSGRAGVQLIARKQTIAFNEYTPDTLRGYGENLTDNAFDDGNNAAH</sequence>
<protein>
    <submittedName>
        <fullName evidence="2">Uncharacterized protein</fullName>
    </submittedName>
</protein>
<evidence type="ECO:0000313" key="3">
    <source>
        <dbReference type="Proteomes" id="UP000270661"/>
    </source>
</evidence>
<dbReference type="Proteomes" id="UP000270661">
    <property type="component" value="Unassembled WGS sequence"/>
</dbReference>
<dbReference type="EMBL" id="RBOJ01000075">
    <property type="protein sequence ID" value="RMM49349.1"/>
    <property type="molecule type" value="Genomic_DNA"/>
</dbReference>
<evidence type="ECO:0000313" key="2">
    <source>
        <dbReference type="EMBL" id="RMM49349.1"/>
    </source>
</evidence>
<reference evidence="2 3" key="1">
    <citation type="submission" date="2018-08" db="EMBL/GenBank/DDBJ databases">
        <title>Recombination of ecologically and evolutionarily significant loci maintains genetic cohesion in the Pseudomonas syringae species complex.</title>
        <authorList>
            <person name="Dillon M."/>
            <person name="Thakur S."/>
            <person name="Almeida R.N.D."/>
            <person name="Weir B.S."/>
            <person name="Guttman D.S."/>
        </authorList>
    </citation>
    <scope>NUCLEOTIDE SEQUENCE [LARGE SCALE GENOMIC DNA]</scope>
    <source>
        <strain evidence="2 3">NCPPB2445</strain>
    </source>
</reference>
<feature type="compositionally biased region" description="Low complexity" evidence="1">
    <location>
        <begin position="1"/>
        <end position="13"/>
    </location>
</feature>
<dbReference type="AlphaFoldDB" id="A0A3M3EKT0"/>
<proteinExistence type="predicted"/>
<organism evidence="2 3">
    <name type="scientific">Pseudomonas corrugata</name>
    <dbReference type="NCBI Taxonomy" id="47879"/>
    <lineage>
        <taxon>Bacteria</taxon>
        <taxon>Pseudomonadati</taxon>
        <taxon>Pseudomonadota</taxon>
        <taxon>Gammaproteobacteria</taxon>
        <taxon>Pseudomonadales</taxon>
        <taxon>Pseudomonadaceae</taxon>
        <taxon>Pseudomonas</taxon>
    </lineage>
</organism>
<accession>A0A3M3EKT0</accession>
<gene>
    <name evidence="2" type="ORF">ALQ77_02263</name>
</gene>
<comment type="caution">
    <text evidence="2">The sequence shown here is derived from an EMBL/GenBank/DDBJ whole genome shotgun (WGS) entry which is preliminary data.</text>
</comment>